<comment type="catalytic activity">
    <reaction evidence="5 8">
        <text>a 2'-deoxycytidine in DNA + S-adenosyl-L-methionine = a 5-methyl-2'-deoxycytidine in DNA + S-adenosyl-L-homocysteine + H(+)</text>
        <dbReference type="Rhea" id="RHEA:13681"/>
        <dbReference type="Rhea" id="RHEA-COMP:11369"/>
        <dbReference type="Rhea" id="RHEA-COMP:11370"/>
        <dbReference type="ChEBI" id="CHEBI:15378"/>
        <dbReference type="ChEBI" id="CHEBI:57856"/>
        <dbReference type="ChEBI" id="CHEBI:59789"/>
        <dbReference type="ChEBI" id="CHEBI:85452"/>
        <dbReference type="ChEBI" id="CHEBI:85454"/>
        <dbReference type="EC" id="2.1.1.37"/>
    </reaction>
</comment>
<dbReference type="RefSeq" id="WP_094413398.1">
    <property type="nucleotide sequence ID" value="NZ_NOXV01000222.1"/>
</dbReference>
<dbReference type="EMBL" id="NOXV01000222">
    <property type="protein sequence ID" value="OYQ38328.1"/>
    <property type="molecule type" value="Genomic_DNA"/>
</dbReference>
<evidence type="ECO:0000256" key="8">
    <source>
        <dbReference type="RuleBase" id="RU000417"/>
    </source>
</evidence>
<dbReference type="Gene3D" id="3.40.50.150">
    <property type="entry name" value="Vaccinia Virus protein VP39"/>
    <property type="match status" value="1"/>
</dbReference>
<evidence type="ECO:0000256" key="5">
    <source>
        <dbReference type="ARBA" id="ARBA00047422"/>
    </source>
</evidence>
<dbReference type="PROSITE" id="PS51679">
    <property type="entry name" value="SAM_MT_C5"/>
    <property type="match status" value="1"/>
</dbReference>
<reference evidence="9 10" key="1">
    <citation type="submission" date="2017-07" db="EMBL/GenBank/DDBJ databases">
        <title>Flavobacterium cyanobacteriorum sp. nov., isolated from cyanobacterial aggregates in a eutrophic lake.</title>
        <authorList>
            <person name="Cai H."/>
        </authorList>
    </citation>
    <scope>NUCLEOTIDE SEQUENCE [LARGE SCALE GENOMIC DNA]</scope>
    <source>
        <strain evidence="9 10">TH021</strain>
    </source>
</reference>
<dbReference type="InterPro" id="IPR050750">
    <property type="entry name" value="C5-MTase"/>
</dbReference>
<evidence type="ECO:0000256" key="4">
    <source>
        <dbReference type="ARBA" id="ARBA00022747"/>
    </source>
</evidence>
<evidence type="ECO:0000256" key="1">
    <source>
        <dbReference type="ARBA" id="ARBA00022603"/>
    </source>
</evidence>
<dbReference type="Proteomes" id="UP000216605">
    <property type="component" value="Unassembled WGS sequence"/>
</dbReference>
<evidence type="ECO:0000256" key="3">
    <source>
        <dbReference type="ARBA" id="ARBA00022691"/>
    </source>
</evidence>
<evidence type="ECO:0000313" key="10">
    <source>
        <dbReference type="Proteomes" id="UP000216605"/>
    </source>
</evidence>
<dbReference type="EC" id="2.1.1.37" evidence="8"/>
<sequence length="424" mass="48458">MYKENTDINNFIEEPQISLDFEAKRDVQPIQETYKVVSLFSGCGGLDLGFCGNFVFKERYYNKNKFEIVFSNDIDPAAEYVYNSNYEFFNHKLSCNDIKNIDVNLIPQFDVLLAGFPCQPFSNAGLRKGINDERGSLFEECEKILLHAVQSDHKPKAFIFENVKGIMSSKMADGTSIPDEIVKRTEKLGFKTSYKLLKTSNYGVPSNRHRLIIVGIREDFGYFDYNLLDNIVANYNLPNETSNPYELYLGSAICDIPINAPQSNDYWKYSPGGQYMVDKIGPCIDGKDALEKFKAKTPLSKISPTISKGKSWKSMNPDDMSERFRKIWDNPKKYHAPNFYRRFALGEINGTITASAQPENCGITHPFENRRFTIREIARIQSFPDDFQFPYKSIAHAYKVIGNAVPPVFAWVIAQALTKHLENE</sequence>
<gene>
    <name evidence="9" type="ORF">CHU92_05485</name>
</gene>
<keyword evidence="1 6" id="KW-0489">Methyltransferase</keyword>
<evidence type="ECO:0000313" key="9">
    <source>
        <dbReference type="EMBL" id="OYQ38328.1"/>
    </source>
</evidence>
<keyword evidence="10" id="KW-1185">Reference proteome</keyword>
<dbReference type="GO" id="GO:0032259">
    <property type="term" value="P:methylation"/>
    <property type="evidence" value="ECO:0007669"/>
    <property type="project" value="UniProtKB-KW"/>
</dbReference>
<dbReference type="Gene3D" id="3.90.120.10">
    <property type="entry name" value="DNA Methylase, subunit A, domain 2"/>
    <property type="match status" value="1"/>
</dbReference>
<accession>A0A255ZA28</accession>
<keyword evidence="3 6" id="KW-0949">S-adenosyl-L-methionine</keyword>
<comment type="caution">
    <text evidence="9">The sequence shown here is derived from an EMBL/GenBank/DDBJ whole genome shotgun (WGS) entry which is preliminary data.</text>
</comment>
<dbReference type="InterPro" id="IPR018117">
    <property type="entry name" value="C5_DNA_meth_AS"/>
</dbReference>
<dbReference type="InterPro" id="IPR001525">
    <property type="entry name" value="C5_MeTfrase"/>
</dbReference>
<evidence type="ECO:0000256" key="6">
    <source>
        <dbReference type="PROSITE-ProRule" id="PRU01016"/>
    </source>
</evidence>
<dbReference type="GO" id="GO:0009307">
    <property type="term" value="P:DNA restriction-modification system"/>
    <property type="evidence" value="ECO:0007669"/>
    <property type="project" value="UniProtKB-KW"/>
</dbReference>
<name>A0A255ZA28_9FLAO</name>
<evidence type="ECO:0000256" key="2">
    <source>
        <dbReference type="ARBA" id="ARBA00022679"/>
    </source>
</evidence>
<dbReference type="PANTHER" id="PTHR46098:SF1">
    <property type="entry name" value="TRNA (CYTOSINE(38)-C(5))-METHYLTRANSFERASE"/>
    <property type="match status" value="1"/>
</dbReference>
<dbReference type="PRINTS" id="PR00105">
    <property type="entry name" value="C5METTRFRASE"/>
</dbReference>
<dbReference type="InterPro" id="IPR029063">
    <property type="entry name" value="SAM-dependent_MTases_sf"/>
</dbReference>
<keyword evidence="2 6" id="KW-0808">Transferase</keyword>
<dbReference type="CDD" id="cd00315">
    <property type="entry name" value="Cyt_C5_DNA_methylase"/>
    <property type="match status" value="1"/>
</dbReference>
<dbReference type="SUPFAM" id="SSF53335">
    <property type="entry name" value="S-adenosyl-L-methionine-dependent methyltransferases"/>
    <property type="match status" value="1"/>
</dbReference>
<dbReference type="PANTHER" id="PTHR46098">
    <property type="entry name" value="TRNA (CYTOSINE(38)-C(5))-METHYLTRANSFERASE"/>
    <property type="match status" value="1"/>
</dbReference>
<comment type="similarity">
    <text evidence="6 7">Belongs to the class I-like SAM-binding methyltransferase superfamily. C5-methyltransferase family.</text>
</comment>
<protein>
    <recommendedName>
        <fullName evidence="8">Cytosine-specific methyltransferase</fullName>
        <ecNumber evidence="8">2.1.1.37</ecNumber>
    </recommendedName>
</protein>
<organism evidence="9 10">
    <name type="scientific">Flavobacterium cyanobacteriorum</name>
    <dbReference type="NCBI Taxonomy" id="2022802"/>
    <lineage>
        <taxon>Bacteria</taxon>
        <taxon>Pseudomonadati</taxon>
        <taxon>Bacteroidota</taxon>
        <taxon>Flavobacteriia</taxon>
        <taxon>Flavobacteriales</taxon>
        <taxon>Flavobacteriaceae</taxon>
        <taxon>Flavobacterium</taxon>
    </lineage>
</organism>
<keyword evidence="4" id="KW-0680">Restriction system</keyword>
<dbReference type="OrthoDB" id="32195at2"/>
<proteinExistence type="inferred from homology"/>
<evidence type="ECO:0000256" key="7">
    <source>
        <dbReference type="RuleBase" id="RU000416"/>
    </source>
</evidence>
<dbReference type="GO" id="GO:0003886">
    <property type="term" value="F:DNA (cytosine-5-)-methyltransferase activity"/>
    <property type="evidence" value="ECO:0007669"/>
    <property type="project" value="UniProtKB-EC"/>
</dbReference>
<dbReference type="Pfam" id="PF00145">
    <property type="entry name" value="DNA_methylase"/>
    <property type="match status" value="1"/>
</dbReference>
<dbReference type="PROSITE" id="PS00094">
    <property type="entry name" value="C5_MTASE_1"/>
    <property type="match status" value="1"/>
</dbReference>
<dbReference type="AlphaFoldDB" id="A0A255ZA28"/>
<dbReference type="NCBIfam" id="TIGR00675">
    <property type="entry name" value="dcm"/>
    <property type="match status" value="1"/>
</dbReference>
<feature type="active site" evidence="6">
    <location>
        <position position="118"/>
    </location>
</feature>